<keyword evidence="3" id="KW-1185">Reference proteome</keyword>
<evidence type="ECO:0000313" key="3">
    <source>
        <dbReference type="Proteomes" id="UP000054217"/>
    </source>
</evidence>
<organism evidence="2 3">
    <name type="scientific">Pisolithus tinctorius Marx 270</name>
    <dbReference type="NCBI Taxonomy" id="870435"/>
    <lineage>
        <taxon>Eukaryota</taxon>
        <taxon>Fungi</taxon>
        <taxon>Dikarya</taxon>
        <taxon>Basidiomycota</taxon>
        <taxon>Agaricomycotina</taxon>
        <taxon>Agaricomycetes</taxon>
        <taxon>Agaricomycetidae</taxon>
        <taxon>Boletales</taxon>
        <taxon>Sclerodermatineae</taxon>
        <taxon>Pisolithaceae</taxon>
        <taxon>Pisolithus</taxon>
    </lineage>
</organism>
<evidence type="ECO:0000256" key="1">
    <source>
        <dbReference type="SAM" id="MobiDB-lite"/>
    </source>
</evidence>
<dbReference type="EMBL" id="KN832000">
    <property type="protein sequence ID" value="KIN99932.1"/>
    <property type="molecule type" value="Genomic_DNA"/>
</dbReference>
<dbReference type="HOGENOM" id="CLU_207421_0_0_1"/>
<proteinExistence type="predicted"/>
<evidence type="ECO:0000313" key="2">
    <source>
        <dbReference type="EMBL" id="KIN99932.1"/>
    </source>
</evidence>
<dbReference type="InParanoid" id="A0A0C3ISQ9"/>
<accession>A0A0C3ISQ9</accession>
<sequence>PPTRKVQEKHPISQESGENDREQTLKNAHDIHHSGQFCALERRERCIGSD</sequence>
<dbReference type="AlphaFoldDB" id="A0A0C3ISQ9"/>
<protein>
    <submittedName>
        <fullName evidence="2">Uncharacterized protein</fullName>
    </submittedName>
</protein>
<name>A0A0C3ISQ9_PISTI</name>
<feature type="region of interest" description="Disordered" evidence="1">
    <location>
        <begin position="1"/>
        <end position="23"/>
    </location>
</feature>
<reference evidence="2 3" key="1">
    <citation type="submission" date="2014-04" db="EMBL/GenBank/DDBJ databases">
        <authorList>
            <consortium name="DOE Joint Genome Institute"/>
            <person name="Kuo A."/>
            <person name="Kohler A."/>
            <person name="Costa M.D."/>
            <person name="Nagy L.G."/>
            <person name="Floudas D."/>
            <person name="Copeland A."/>
            <person name="Barry K.W."/>
            <person name="Cichocki N."/>
            <person name="Veneault-Fourrey C."/>
            <person name="LaButti K."/>
            <person name="Lindquist E.A."/>
            <person name="Lipzen A."/>
            <person name="Lundell T."/>
            <person name="Morin E."/>
            <person name="Murat C."/>
            <person name="Sun H."/>
            <person name="Tunlid A."/>
            <person name="Henrissat B."/>
            <person name="Grigoriev I.V."/>
            <person name="Hibbett D.S."/>
            <person name="Martin F."/>
            <person name="Nordberg H.P."/>
            <person name="Cantor M.N."/>
            <person name="Hua S.X."/>
        </authorList>
    </citation>
    <scope>NUCLEOTIDE SEQUENCE [LARGE SCALE GENOMIC DNA]</scope>
    <source>
        <strain evidence="2 3">Marx 270</strain>
    </source>
</reference>
<gene>
    <name evidence="2" type="ORF">M404DRAFT_1004240</name>
</gene>
<feature type="non-terminal residue" evidence="2">
    <location>
        <position position="1"/>
    </location>
</feature>
<reference evidence="3" key="2">
    <citation type="submission" date="2015-01" db="EMBL/GenBank/DDBJ databases">
        <title>Evolutionary Origins and Diversification of the Mycorrhizal Mutualists.</title>
        <authorList>
            <consortium name="DOE Joint Genome Institute"/>
            <consortium name="Mycorrhizal Genomics Consortium"/>
            <person name="Kohler A."/>
            <person name="Kuo A."/>
            <person name="Nagy L.G."/>
            <person name="Floudas D."/>
            <person name="Copeland A."/>
            <person name="Barry K.W."/>
            <person name="Cichocki N."/>
            <person name="Veneault-Fourrey C."/>
            <person name="LaButti K."/>
            <person name="Lindquist E.A."/>
            <person name="Lipzen A."/>
            <person name="Lundell T."/>
            <person name="Morin E."/>
            <person name="Murat C."/>
            <person name="Riley R."/>
            <person name="Ohm R."/>
            <person name="Sun H."/>
            <person name="Tunlid A."/>
            <person name="Henrissat B."/>
            <person name="Grigoriev I.V."/>
            <person name="Hibbett D.S."/>
            <person name="Martin F."/>
        </authorList>
    </citation>
    <scope>NUCLEOTIDE SEQUENCE [LARGE SCALE GENOMIC DNA]</scope>
    <source>
        <strain evidence="3">Marx 270</strain>
    </source>
</reference>
<dbReference type="Proteomes" id="UP000054217">
    <property type="component" value="Unassembled WGS sequence"/>
</dbReference>